<reference evidence="1 2" key="1">
    <citation type="journal article" date="2014" name="Am. J. Bot.">
        <title>Genome assembly and annotation for red clover (Trifolium pratense; Fabaceae).</title>
        <authorList>
            <person name="Istvanek J."/>
            <person name="Jaros M."/>
            <person name="Krenek A."/>
            <person name="Repkova J."/>
        </authorList>
    </citation>
    <scope>NUCLEOTIDE SEQUENCE [LARGE SCALE GENOMIC DNA]</scope>
    <source>
        <strain evidence="2">cv. Tatra</strain>
        <tissue evidence="1">Young leaves</tissue>
    </source>
</reference>
<evidence type="ECO:0000313" key="2">
    <source>
        <dbReference type="Proteomes" id="UP000236291"/>
    </source>
</evidence>
<dbReference type="EMBL" id="ASHM01001402">
    <property type="protein sequence ID" value="PNY06606.1"/>
    <property type="molecule type" value="Genomic_DNA"/>
</dbReference>
<gene>
    <name evidence="1" type="ORF">L195_g003079</name>
</gene>
<comment type="caution">
    <text evidence="1">The sequence shown here is derived from an EMBL/GenBank/DDBJ whole genome shotgun (WGS) entry which is preliminary data.</text>
</comment>
<dbReference type="Proteomes" id="UP000236291">
    <property type="component" value="Unassembled WGS sequence"/>
</dbReference>
<sequence>MRHRCTSHPVIITCMASGRRSANKILEQRRNYGNLPPPCGYVNATLIRCCMQCLRNDMDQFINAMLNVQRAVMTDAEADAWTSFKSFNESRIKVTKDVTGKEMVTEV</sequence>
<dbReference type="AlphaFoldDB" id="A0A2K3NU95"/>
<organism evidence="1 2">
    <name type="scientific">Trifolium pratense</name>
    <name type="common">Red clover</name>
    <dbReference type="NCBI Taxonomy" id="57577"/>
    <lineage>
        <taxon>Eukaryota</taxon>
        <taxon>Viridiplantae</taxon>
        <taxon>Streptophyta</taxon>
        <taxon>Embryophyta</taxon>
        <taxon>Tracheophyta</taxon>
        <taxon>Spermatophyta</taxon>
        <taxon>Magnoliopsida</taxon>
        <taxon>eudicotyledons</taxon>
        <taxon>Gunneridae</taxon>
        <taxon>Pentapetalae</taxon>
        <taxon>rosids</taxon>
        <taxon>fabids</taxon>
        <taxon>Fabales</taxon>
        <taxon>Fabaceae</taxon>
        <taxon>Papilionoideae</taxon>
        <taxon>50 kb inversion clade</taxon>
        <taxon>NPAAA clade</taxon>
        <taxon>Hologalegina</taxon>
        <taxon>IRL clade</taxon>
        <taxon>Trifolieae</taxon>
        <taxon>Trifolium</taxon>
    </lineage>
</organism>
<evidence type="ECO:0000313" key="1">
    <source>
        <dbReference type="EMBL" id="PNY06606.1"/>
    </source>
</evidence>
<accession>A0A2K3NU95</accession>
<proteinExistence type="predicted"/>
<protein>
    <submittedName>
        <fullName evidence="1">Uncharacterized protein</fullName>
    </submittedName>
</protein>
<reference evidence="1 2" key="2">
    <citation type="journal article" date="2017" name="Front. Plant Sci.">
        <title>Gene Classification and Mining of Molecular Markers Useful in Red Clover (Trifolium pratense) Breeding.</title>
        <authorList>
            <person name="Istvanek J."/>
            <person name="Dluhosova J."/>
            <person name="Dluhos P."/>
            <person name="Patkova L."/>
            <person name="Nedelnik J."/>
            <person name="Repkova J."/>
        </authorList>
    </citation>
    <scope>NUCLEOTIDE SEQUENCE [LARGE SCALE GENOMIC DNA]</scope>
    <source>
        <strain evidence="2">cv. Tatra</strain>
        <tissue evidence="1">Young leaves</tissue>
    </source>
</reference>
<name>A0A2K3NU95_TRIPR</name>